<comment type="caution">
    <text evidence="3">The sequence shown here is derived from an EMBL/GenBank/DDBJ whole genome shotgun (WGS) entry which is preliminary data.</text>
</comment>
<feature type="transmembrane region" description="Helical" evidence="2">
    <location>
        <begin position="151"/>
        <end position="171"/>
    </location>
</feature>
<reference evidence="3" key="1">
    <citation type="journal article" date="2023" name="DNA Res.">
        <title>Chromosome-level genome assembly of Phrynocephalus forsythii using third-generation DNA sequencing and Hi-C analysis.</title>
        <authorList>
            <person name="Qi Y."/>
            <person name="Zhao W."/>
            <person name="Zhao Y."/>
            <person name="Niu C."/>
            <person name="Cao S."/>
            <person name="Zhang Y."/>
        </authorList>
    </citation>
    <scope>NUCLEOTIDE SEQUENCE</scope>
    <source>
        <tissue evidence="3">Muscle</tissue>
    </source>
</reference>
<accession>A0A9Q1B6G7</accession>
<feature type="compositionally biased region" description="Basic and acidic residues" evidence="1">
    <location>
        <begin position="39"/>
        <end position="48"/>
    </location>
</feature>
<dbReference type="AlphaFoldDB" id="A0A9Q1B6G7"/>
<protein>
    <recommendedName>
        <fullName evidence="5">Transmembrane protein 247</fullName>
    </recommendedName>
</protein>
<dbReference type="PANTHER" id="PTHR36691:SF1">
    <property type="entry name" value="TRANSMEMBRANE PROTEIN 247"/>
    <property type="match status" value="1"/>
</dbReference>
<dbReference type="Proteomes" id="UP001142489">
    <property type="component" value="Unassembled WGS sequence"/>
</dbReference>
<keyword evidence="2" id="KW-1133">Transmembrane helix</keyword>
<gene>
    <name evidence="3" type="ORF">JRQ81_004976</name>
</gene>
<dbReference type="Pfam" id="PF15444">
    <property type="entry name" value="TMEM247"/>
    <property type="match status" value="1"/>
</dbReference>
<feature type="compositionally biased region" description="Polar residues" evidence="1">
    <location>
        <begin position="11"/>
        <end position="21"/>
    </location>
</feature>
<evidence type="ECO:0000313" key="4">
    <source>
        <dbReference type="Proteomes" id="UP001142489"/>
    </source>
</evidence>
<proteinExistence type="predicted"/>
<name>A0A9Q1B6G7_9SAUR</name>
<organism evidence="3 4">
    <name type="scientific">Phrynocephalus forsythii</name>
    <dbReference type="NCBI Taxonomy" id="171643"/>
    <lineage>
        <taxon>Eukaryota</taxon>
        <taxon>Metazoa</taxon>
        <taxon>Chordata</taxon>
        <taxon>Craniata</taxon>
        <taxon>Vertebrata</taxon>
        <taxon>Euteleostomi</taxon>
        <taxon>Lepidosauria</taxon>
        <taxon>Squamata</taxon>
        <taxon>Bifurcata</taxon>
        <taxon>Unidentata</taxon>
        <taxon>Episquamata</taxon>
        <taxon>Toxicofera</taxon>
        <taxon>Iguania</taxon>
        <taxon>Acrodonta</taxon>
        <taxon>Agamidae</taxon>
        <taxon>Agaminae</taxon>
        <taxon>Phrynocephalus</taxon>
    </lineage>
</organism>
<keyword evidence="4" id="KW-1185">Reference proteome</keyword>
<evidence type="ECO:0000256" key="2">
    <source>
        <dbReference type="SAM" id="Phobius"/>
    </source>
</evidence>
<dbReference type="EMBL" id="JAPFRF010000002">
    <property type="protein sequence ID" value="KAJ7341170.1"/>
    <property type="molecule type" value="Genomic_DNA"/>
</dbReference>
<dbReference type="PANTHER" id="PTHR36691">
    <property type="entry name" value="TRANSMEMBRANE PROTEIN 247"/>
    <property type="match status" value="1"/>
</dbReference>
<dbReference type="GO" id="GO:0005783">
    <property type="term" value="C:endoplasmic reticulum"/>
    <property type="evidence" value="ECO:0007669"/>
    <property type="project" value="TreeGrafter"/>
</dbReference>
<dbReference type="InterPro" id="IPR029200">
    <property type="entry name" value="TMEM247"/>
</dbReference>
<evidence type="ECO:0000313" key="3">
    <source>
        <dbReference type="EMBL" id="KAJ7341170.1"/>
    </source>
</evidence>
<evidence type="ECO:0008006" key="5">
    <source>
        <dbReference type="Google" id="ProtNLM"/>
    </source>
</evidence>
<dbReference type="OrthoDB" id="9427125at2759"/>
<feature type="region of interest" description="Disordered" evidence="1">
    <location>
        <begin position="1"/>
        <end position="48"/>
    </location>
</feature>
<keyword evidence="2" id="KW-0812">Transmembrane</keyword>
<evidence type="ECO:0000256" key="1">
    <source>
        <dbReference type="SAM" id="MobiDB-lite"/>
    </source>
</evidence>
<sequence length="194" mass="22160">MEDNPEYASSGADNATDQTSAPDDLTEPPCTPNEVTDPLDIRDEEAHVRTKPRVGLDNVHPSLANGEGEMAAWAHIELPNKKEACDTIAPQLKKMHLNMEITLTKYRYKAKEKEKQQRHEEKTGEVCQPAPLTQSPGGGHHLFLPRDQYTLFLYCFIFTHVIYIVRELLFFLIKEHELCVLGFILLCVVKIFWK</sequence>
<keyword evidence="2" id="KW-0472">Membrane</keyword>